<dbReference type="Gene3D" id="3.40.50.1820">
    <property type="entry name" value="alpha/beta hydrolase"/>
    <property type="match status" value="1"/>
</dbReference>
<keyword evidence="2" id="KW-1185">Reference proteome</keyword>
<accession>G0R1H8</accession>
<evidence type="ECO:0000313" key="2">
    <source>
        <dbReference type="Proteomes" id="UP000008983"/>
    </source>
</evidence>
<name>G0R1H8_ICHMU</name>
<dbReference type="GeneID" id="14904761"/>
<dbReference type="RefSeq" id="XP_004029915.1">
    <property type="nucleotide sequence ID" value="XM_004029867.1"/>
</dbReference>
<dbReference type="SUPFAM" id="SSF53474">
    <property type="entry name" value="alpha/beta-Hydrolases"/>
    <property type="match status" value="1"/>
</dbReference>
<proteinExistence type="predicted"/>
<dbReference type="PANTHER" id="PTHR12277">
    <property type="entry name" value="ALPHA/BETA HYDROLASE DOMAIN-CONTAINING PROTEIN"/>
    <property type="match status" value="1"/>
</dbReference>
<reference evidence="1 2" key="1">
    <citation type="submission" date="2011-07" db="EMBL/GenBank/DDBJ databases">
        <authorList>
            <person name="Coyne R."/>
            <person name="Brami D."/>
            <person name="Johnson J."/>
            <person name="Hostetler J."/>
            <person name="Hannick L."/>
            <person name="Clark T."/>
            <person name="Cassidy-Hanley D."/>
            <person name="Inman J."/>
        </authorList>
    </citation>
    <scope>NUCLEOTIDE SEQUENCE [LARGE SCALE GENOMIC DNA]</scope>
    <source>
        <strain evidence="1 2">G5</strain>
    </source>
</reference>
<dbReference type="Proteomes" id="UP000008983">
    <property type="component" value="Unassembled WGS sequence"/>
</dbReference>
<gene>
    <name evidence="1" type="ORF">IMG5_170621</name>
</gene>
<dbReference type="InParanoid" id="G0R1H8"/>
<dbReference type="InterPro" id="IPR029058">
    <property type="entry name" value="AB_hydrolase_fold"/>
</dbReference>
<evidence type="ECO:0000313" key="1">
    <source>
        <dbReference type="EMBL" id="EGR28679.1"/>
    </source>
</evidence>
<dbReference type="OrthoDB" id="446723at2759"/>
<sequence>MSFGIDMLKYKINEIILWGFSLGSGPAVHLASKYKNIKGLILEAPLASVYLFLEKQVDINYQDQESDIYGNIWKIGKVQCSIMLIHGKSDECLIIDELKHNDLKQLLLIKKSVTSSKLKEFIEQVNNLEYLKTDYSQINQNEQNQIIQEQEILKEYNYQIITDYFVD</sequence>
<dbReference type="PANTHER" id="PTHR12277:SF81">
    <property type="entry name" value="PROTEIN ABHD13"/>
    <property type="match status" value="1"/>
</dbReference>
<dbReference type="EMBL" id="GL984219">
    <property type="protein sequence ID" value="EGR28679.1"/>
    <property type="molecule type" value="Genomic_DNA"/>
</dbReference>
<dbReference type="eggNOG" id="KOG1552">
    <property type="taxonomic scope" value="Eukaryota"/>
</dbReference>
<dbReference type="STRING" id="857967.G0R1H8"/>
<dbReference type="AlphaFoldDB" id="G0R1H8"/>
<organism evidence="1 2">
    <name type="scientific">Ichthyophthirius multifiliis</name>
    <name type="common">White spot disease agent</name>
    <name type="synonym">Ich</name>
    <dbReference type="NCBI Taxonomy" id="5932"/>
    <lineage>
        <taxon>Eukaryota</taxon>
        <taxon>Sar</taxon>
        <taxon>Alveolata</taxon>
        <taxon>Ciliophora</taxon>
        <taxon>Intramacronucleata</taxon>
        <taxon>Oligohymenophorea</taxon>
        <taxon>Hymenostomatida</taxon>
        <taxon>Ophryoglenina</taxon>
        <taxon>Ichthyophthirius</taxon>
    </lineage>
</organism>
<protein>
    <submittedName>
        <fullName evidence="1">Uncharacterized protein</fullName>
    </submittedName>
</protein>